<dbReference type="EMBL" id="SDMP01000011">
    <property type="protein sequence ID" value="RYR29049.1"/>
    <property type="molecule type" value="Genomic_DNA"/>
</dbReference>
<protein>
    <submittedName>
        <fullName evidence="2">Uncharacterized protein</fullName>
    </submittedName>
</protein>
<name>A0A445ARI8_ARAHY</name>
<gene>
    <name evidence="2" type="ORF">Ahy_B01g053334</name>
</gene>
<organism evidence="2 3">
    <name type="scientific">Arachis hypogaea</name>
    <name type="common">Peanut</name>
    <dbReference type="NCBI Taxonomy" id="3818"/>
    <lineage>
        <taxon>Eukaryota</taxon>
        <taxon>Viridiplantae</taxon>
        <taxon>Streptophyta</taxon>
        <taxon>Embryophyta</taxon>
        <taxon>Tracheophyta</taxon>
        <taxon>Spermatophyta</taxon>
        <taxon>Magnoliopsida</taxon>
        <taxon>eudicotyledons</taxon>
        <taxon>Gunneridae</taxon>
        <taxon>Pentapetalae</taxon>
        <taxon>rosids</taxon>
        <taxon>fabids</taxon>
        <taxon>Fabales</taxon>
        <taxon>Fabaceae</taxon>
        <taxon>Papilionoideae</taxon>
        <taxon>50 kb inversion clade</taxon>
        <taxon>dalbergioids sensu lato</taxon>
        <taxon>Dalbergieae</taxon>
        <taxon>Pterocarpus clade</taxon>
        <taxon>Arachis</taxon>
    </lineage>
</organism>
<dbReference type="Proteomes" id="UP000289738">
    <property type="component" value="Chromosome B01"/>
</dbReference>
<dbReference type="AlphaFoldDB" id="A0A445ARI8"/>
<comment type="caution">
    <text evidence="2">The sequence shown here is derived from an EMBL/GenBank/DDBJ whole genome shotgun (WGS) entry which is preliminary data.</text>
</comment>
<reference evidence="2 3" key="1">
    <citation type="submission" date="2019-01" db="EMBL/GenBank/DDBJ databases">
        <title>Sequencing of cultivated peanut Arachis hypogaea provides insights into genome evolution and oil improvement.</title>
        <authorList>
            <person name="Chen X."/>
        </authorList>
    </citation>
    <scope>NUCLEOTIDE SEQUENCE [LARGE SCALE GENOMIC DNA]</scope>
    <source>
        <strain evidence="3">cv. Fuhuasheng</strain>
        <tissue evidence="2">Leaves</tissue>
    </source>
</reference>
<accession>A0A445ARI8</accession>
<keyword evidence="3" id="KW-1185">Reference proteome</keyword>
<proteinExistence type="predicted"/>
<evidence type="ECO:0000256" key="1">
    <source>
        <dbReference type="SAM" id="MobiDB-lite"/>
    </source>
</evidence>
<feature type="region of interest" description="Disordered" evidence="1">
    <location>
        <begin position="78"/>
        <end position="107"/>
    </location>
</feature>
<evidence type="ECO:0000313" key="2">
    <source>
        <dbReference type="EMBL" id="RYR29049.1"/>
    </source>
</evidence>
<sequence length="107" mass="11884">MDELDSNLAQSFLMKPFFNTWAQLDGNMKDVWFRFVDLILSVSSRTTLSETVVPINTSPTLDVMHDVIDDTIQPMIPIDAPPDGKNSADSSSSFVPGCMIVDDEEND</sequence>
<evidence type="ECO:0000313" key="3">
    <source>
        <dbReference type="Proteomes" id="UP000289738"/>
    </source>
</evidence>